<dbReference type="SUPFAM" id="SSF64182">
    <property type="entry name" value="DHH phosphoesterases"/>
    <property type="match status" value="2"/>
</dbReference>
<organism evidence="7 8">
    <name type="scientific">Candidatus Anaerobiospirillum pullistercoris</name>
    <dbReference type="NCBI Taxonomy" id="2838452"/>
    <lineage>
        <taxon>Bacteria</taxon>
        <taxon>Pseudomonadati</taxon>
        <taxon>Pseudomonadota</taxon>
        <taxon>Gammaproteobacteria</taxon>
        <taxon>Aeromonadales</taxon>
        <taxon>Succinivibrionaceae</taxon>
        <taxon>Anaerobiospirillum</taxon>
    </lineage>
</organism>
<gene>
    <name evidence="7" type="ORF">H9850_02180</name>
</gene>
<dbReference type="InterPro" id="IPR051673">
    <property type="entry name" value="SSDNA_exonuclease_RecJ"/>
</dbReference>
<comment type="caution">
    <text evidence="7">The sequence shown here is derived from an EMBL/GenBank/DDBJ whole genome shotgun (WGS) entry which is preliminary data.</text>
</comment>
<dbReference type="InterPro" id="IPR001667">
    <property type="entry name" value="DDH_dom"/>
</dbReference>
<dbReference type="Pfam" id="PF17768">
    <property type="entry name" value="RecJ_OB"/>
    <property type="match status" value="1"/>
</dbReference>
<evidence type="ECO:0000256" key="4">
    <source>
        <dbReference type="ARBA" id="ARBA00022839"/>
    </source>
</evidence>
<evidence type="ECO:0000313" key="7">
    <source>
        <dbReference type="EMBL" id="HIX56265.1"/>
    </source>
</evidence>
<evidence type="ECO:0000256" key="1">
    <source>
        <dbReference type="ARBA" id="ARBA00005915"/>
    </source>
</evidence>
<reference evidence="7" key="1">
    <citation type="journal article" date="2021" name="PeerJ">
        <title>Extensive microbial diversity within the chicken gut microbiome revealed by metagenomics and culture.</title>
        <authorList>
            <person name="Gilroy R."/>
            <person name="Ravi A."/>
            <person name="Getino M."/>
            <person name="Pursley I."/>
            <person name="Horton D.L."/>
            <person name="Alikhan N.F."/>
            <person name="Baker D."/>
            <person name="Gharbi K."/>
            <person name="Hall N."/>
            <person name="Watson M."/>
            <person name="Adriaenssens E.M."/>
            <person name="Foster-Nyarko E."/>
            <person name="Jarju S."/>
            <person name="Secka A."/>
            <person name="Antonio M."/>
            <person name="Oren A."/>
            <person name="Chaudhuri R.R."/>
            <person name="La Ragione R."/>
            <person name="Hildebrand F."/>
            <person name="Pallen M.J."/>
        </authorList>
    </citation>
    <scope>NUCLEOTIDE SEQUENCE</scope>
    <source>
        <strain evidence="7">USASDec5-558</strain>
    </source>
</reference>
<dbReference type="PANTHER" id="PTHR30255:SF2">
    <property type="entry name" value="SINGLE-STRANDED-DNA-SPECIFIC EXONUCLEASE RECJ"/>
    <property type="match status" value="1"/>
</dbReference>
<protein>
    <submittedName>
        <fullName evidence="7">DHH family phosphoesterase</fullName>
    </submittedName>
</protein>
<proteinExistence type="inferred from homology"/>
<dbReference type="InterPro" id="IPR041122">
    <property type="entry name" value="RecJ_OB"/>
</dbReference>
<evidence type="ECO:0000259" key="6">
    <source>
        <dbReference type="Pfam" id="PF17768"/>
    </source>
</evidence>
<dbReference type="Proteomes" id="UP000886829">
    <property type="component" value="Unassembled WGS sequence"/>
</dbReference>
<accession>A0A9D1WBZ0</accession>
<feature type="domain" description="RecJ OB" evidence="6">
    <location>
        <begin position="579"/>
        <end position="681"/>
    </location>
</feature>
<dbReference type="Pfam" id="PF01368">
    <property type="entry name" value="DHH"/>
    <property type="match status" value="1"/>
</dbReference>
<evidence type="ECO:0000313" key="8">
    <source>
        <dbReference type="Proteomes" id="UP000886829"/>
    </source>
</evidence>
<dbReference type="Gene3D" id="3.10.310.30">
    <property type="match status" value="1"/>
</dbReference>
<comment type="similarity">
    <text evidence="1">Belongs to the RecJ family.</text>
</comment>
<keyword evidence="3" id="KW-0378">Hydrolase</keyword>
<dbReference type="AlphaFoldDB" id="A0A9D1WBZ0"/>
<dbReference type="PANTHER" id="PTHR30255">
    <property type="entry name" value="SINGLE-STRANDED-DNA-SPECIFIC EXONUCLEASE RECJ"/>
    <property type="match status" value="1"/>
</dbReference>
<dbReference type="GO" id="GO:0004527">
    <property type="term" value="F:exonuclease activity"/>
    <property type="evidence" value="ECO:0007669"/>
    <property type="project" value="UniProtKB-KW"/>
</dbReference>
<evidence type="ECO:0000256" key="3">
    <source>
        <dbReference type="ARBA" id="ARBA00022801"/>
    </source>
</evidence>
<evidence type="ECO:0000256" key="2">
    <source>
        <dbReference type="ARBA" id="ARBA00022722"/>
    </source>
</evidence>
<keyword evidence="4" id="KW-0269">Exonuclease</keyword>
<evidence type="ECO:0000259" key="5">
    <source>
        <dbReference type="Pfam" id="PF01368"/>
    </source>
</evidence>
<dbReference type="EMBL" id="DXEV01000040">
    <property type="protein sequence ID" value="HIX56265.1"/>
    <property type="molecule type" value="Genomic_DNA"/>
</dbReference>
<keyword evidence="2" id="KW-0540">Nuclease</keyword>
<feature type="domain" description="DDH" evidence="5">
    <location>
        <begin position="69"/>
        <end position="231"/>
    </location>
</feature>
<dbReference type="Gene3D" id="3.90.1640.30">
    <property type="match status" value="1"/>
</dbReference>
<dbReference type="InterPro" id="IPR038763">
    <property type="entry name" value="DHH_sf"/>
</dbReference>
<sequence>MKIKRRVSTDASSLNGVIGDPILRQLLANRGVLSAQDLDNSLKGLLLPTLKDIDQAANIISDAVIYKRKILIAGDYDVDGMTGTALGVRCLQAFGVASDYISYYVPSRYGHGYGLNPEIVQRAYKEDVNLIITVDNGIAAFAAVEEARKLGIPVVITDHHEVQDNKIPEADAVVDPKRADDTFASKNLCGVAVLFYVLCATRAQLVSKGYYSDRNQAPNMSQFLDLVCIGTIGDVMTLDSNNRRLVKGGLQKIRSGCASMGVAALLQYLKIDHTKINTRNIAFDICPRFNAATRIKIDFNPAIALLLCTDFAIALQLAQQLDLCNRRRMDHEKVMTSRAHELYDRLKLSAALVAALPESPETSDAAALPAPEVVTPTDQAIAGDPALPALPATTEPQAKKKKAAKTPAGYEHGVVLFDPCFMSGLVGLVANRMKESLQRPCMIFGADVGVGRNGGVQVMLGIKNAAELDAMLHSPKFDELEMAQNQTTFPEALQDYVNKTDPLTPITGSARSVEGIDLMEVFAYIRSQEPEIFIAGGGHSAAAGASIYLKDLERFRELFNEGGRRCYTQESDSDAYLSDGELPDSHLCLAFARDLESFGPWGKNYEEPIFDGVFHVVSLSILANRHLKLRLRTANNLTLDAIKFRASLREKSLVKDINVQVLYKLNVDRYFSNERLQLMIEAIEPV</sequence>
<reference evidence="7" key="2">
    <citation type="submission" date="2021-04" db="EMBL/GenBank/DDBJ databases">
        <authorList>
            <person name="Gilroy R."/>
        </authorList>
    </citation>
    <scope>NUCLEOTIDE SEQUENCE</scope>
    <source>
        <strain evidence="7">USASDec5-558</strain>
    </source>
</reference>
<name>A0A9D1WBZ0_9GAMM</name>